<reference evidence="6" key="1">
    <citation type="submission" date="2022-08" db="EMBL/GenBank/DDBJ databases">
        <authorList>
            <person name="Somphong A."/>
            <person name="Phongsopitanun W."/>
        </authorList>
    </citation>
    <scope>NUCLEOTIDE SEQUENCE</scope>
    <source>
        <strain evidence="6">LP05-1</strain>
    </source>
</reference>
<feature type="compositionally biased region" description="Pro residues" evidence="3">
    <location>
        <begin position="15"/>
        <end position="26"/>
    </location>
</feature>
<dbReference type="Gene3D" id="6.10.250.3370">
    <property type="match status" value="1"/>
</dbReference>
<comment type="pathway">
    <text evidence="1">Siderophore biosynthesis.</text>
</comment>
<dbReference type="Pfam" id="PF04183">
    <property type="entry name" value="IucA_IucC"/>
    <property type="match status" value="1"/>
</dbReference>
<evidence type="ECO:0000256" key="3">
    <source>
        <dbReference type="SAM" id="MobiDB-lite"/>
    </source>
</evidence>
<comment type="caution">
    <text evidence="6">The sequence shown here is derived from an EMBL/GenBank/DDBJ whole genome shotgun (WGS) entry which is preliminary data.</text>
</comment>
<feature type="region of interest" description="Disordered" evidence="3">
    <location>
        <begin position="53"/>
        <end position="121"/>
    </location>
</feature>
<proteinExistence type="inferred from homology"/>
<evidence type="ECO:0000256" key="1">
    <source>
        <dbReference type="ARBA" id="ARBA00004924"/>
    </source>
</evidence>
<dbReference type="InterPro" id="IPR007310">
    <property type="entry name" value="Aerobactin_biosyn_IucA/IucC_N"/>
</dbReference>
<feature type="domain" description="Aerobactin siderophore biosynthesis IucA/IucC-like C-terminal" evidence="5">
    <location>
        <begin position="491"/>
        <end position="650"/>
    </location>
</feature>
<keyword evidence="7" id="KW-1185">Reference proteome</keyword>
<dbReference type="Gene3D" id="1.10.510.40">
    <property type="match status" value="1"/>
</dbReference>
<name>A0ABT2CJP2_9ACTN</name>
<accession>A0ABT2CJP2</accession>
<evidence type="ECO:0000313" key="6">
    <source>
        <dbReference type="EMBL" id="MCS0637633.1"/>
    </source>
</evidence>
<dbReference type="EMBL" id="JANUGQ010000015">
    <property type="protein sequence ID" value="MCS0637633.1"/>
    <property type="molecule type" value="Genomic_DNA"/>
</dbReference>
<evidence type="ECO:0000259" key="5">
    <source>
        <dbReference type="Pfam" id="PF06276"/>
    </source>
</evidence>
<sequence>MPKFPASHDATALPPAQPPLAAPPELNPHTWERVSRRLLAKMLGEFAYEEIIEPVRTTGSDPDPDSDPDSGSGSGSGSGAGPGSGADRGSRSGSVPDADCGSDSGPGSGSGSGSGAGPGAAAVAERAPGRYAIELDDGSRLAFHARRGCYGSWRVAADSITHDGRPFTDPLRFLVLARRLLALDGATLGHLVRELTTTLAADTRLDHTVPTAARLADLDYAELEGHQTGHPWIVFNKGRVGFSATDADRWAPEARRPARLPWIAVSTELAVYRGATGLATPEDLYAGELDPDVRAAFDAELRARGLDPAGYLFLPVHPWQWDEVLLPLFAPAIAQNAIVPLPADNDLRLPQQSIRTFLNTSRPERHTVKLPLSVLNTLVWRGLPTERTLAAPAVTSWVHAVRDADPFLRDECGVILLGEVASVTVEHPLYDQLPEVPYQYKELLGAIWREPLRLPAGERARTLASLLHTDAEGRAFTAELVARSGLAPEVWLKHLFAALLPPLLRFLYRYGTVFSPHGENAIVVFDEQDVPVRLAIKDFVDDVNVSARTLPEHSTMSEEVREILLTEEPSFLTQFIHSGLFVGVFRYLAPLCEEQLGVSEDDFWSLVRAEIVRHHTRFPELKERYELFDLLTPRIDRLCLNRNRLHLDGYRDRPERPHAAVHGTVPNPLA</sequence>
<feature type="compositionally biased region" description="Gly residues" evidence="3">
    <location>
        <begin position="104"/>
        <end position="118"/>
    </location>
</feature>
<feature type="region of interest" description="Disordered" evidence="3">
    <location>
        <begin position="1"/>
        <end position="28"/>
    </location>
</feature>
<dbReference type="InterPro" id="IPR022770">
    <property type="entry name" value="IucA/IucC-like_C"/>
</dbReference>
<feature type="compositionally biased region" description="Low complexity" evidence="3">
    <location>
        <begin position="87"/>
        <end position="103"/>
    </location>
</feature>
<dbReference type="RefSeq" id="WP_258788878.1">
    <property type="nucleotide sequence ID" value="NZ_JANUGQ010000015.1"/>
</dbReference>
<feature type="domain" description="Aerobactin siderophore biosynthesis IucA/IucC N-terminal" evidence="4">
    <location>
        <begin position="219"/>
        <end position="468"/>
    </location>
</feature>
<dbReference type="PANTHER" id="PTHR34384">
    <property type="entry name" value="L-2,3-DIAMINOPROPANOATE--CITRATE LIGASE"/>
    <property type="match status" value="1"/>
</dbReference>
<evidence type="ECO:0000259" key="4">
    <source>
        <dbReference type="Pfam" id="PF04183"/>
    </source>
</evidence>
<dbReference type="Proteomes" id="UP001431313">
    <property type="component" value="Unassembled WGS sequence"/>
</dbReference>
<protein>
    <submittedName>
        <fullName evidence="6">IucA/IucC family siderophore biosynthesis protein</fullName>
    </submittedName>
</protein>
<gene>
    <name evidence="6" type="ORF">NX801_18580</name>
</gene>
<evidence type="ECO:0000313" key="7">
    <source>
        <dbReference type="Proteomes" id="UP001431313"/>
    </source>
</evidence>
<dbReference type="Gene3D" id="3.30.310.280">
    <property type="match status" value="1"/>
</dbReference>
<feature type="compositionally biased region" description="Gly residues" evidence="3">
    <location>
        <begin position="72"/>
        <end position="86"/>
    </location>
</feature>
<evidence type="ECO:0000256" key="2">
    <source>
        <dbReference type="ARBA" id="ARBA00007832"/>
    </source>
</evidence>
<dbReference type="Pfam" id="PF06276">
    <property type="entry name" value="FhuF"/>
    <property type="match status" value="1"/>
</dbReference>
<dbReference type="PANTHER" id="PTHR34384:SF6">
    <property type="entry name" value="STAPHYLOFERRIN B SYNTHASE"/>
    <property type="match status" value="1"/>
</dbReference>
<organism evidence="6 7">
    <name type="scientific">Streptomyces pyxinae</name>
    <dbReference type="NCBI Taxonomy" id="2970734"/>
    <lineage>
        <taxon>Bacteria</taxon>
        <taxon>Bacillati</taxon>
        <taxon>Actinomycetota</taxon>
        <taxon>Actinomycetes</taxon>
        <taxon>Kitasatosporales</taxon>
        <taxon>Streptomycetaceae</taxon>
        <taxon>Streptomyces</taxon>
    </lineage>
</organism>
<dbReference type="InterPro" id="IPR037455">
    <property type="entry name" value="LucA/IucC-like"/>
</dbReference>
<comment type="similarity">
    <text evidence="2">Belongs to the IucA/IucC family.</text>
</comment>